<protein>
    <recommendedName>
        <fullName evidence="3">Tellurite resistance protein TerB</fullName>
    </recommendedName>
</protein>
<organism evidence="1 2">
    <name type="scientific">Kineococcus gynurae</name>
    <dbReference type="NCBI Taxonomy" id="452979"/>
    <lineage>
        <taxon>Bacteria</taxon>
        <taxon>Bacillati</taxon>
        <taxon>Actinomycetota</taxon>
        <taxon>Actinomycetes</taxon>
        <taxon>Kineosporiales</taxon>
        <taxon>Kineosporiaceae</taxon>
        <taxon>Kineococcus</taxon>
    </lineage>
</organism>
<evidence type="ECO:0000313" key="1">
    <source>
        <dbReference type="EMBL" id="MFB9376854.1"/>
    </source>
</evidence>
<evidence type="ECO:0000313" key="2">
    <source>
        <dbReference type="Proteomes" id="UP001589748"/>
    </source>
</evidence>
<dbReference type="Proteomes" id="UP001589748">
    <property type="component" value="Unassembled WGS sequence"/>
</dbReference>
<keyword evidence="2" id="KW-1185">Reference proteome</keyword>
<gene>
    <name evidence="1" type="ORF">ACFFVI_07725</name>
</gene>
<comment type="caution">
    <text evidence="1">The sequence shown here is derived from an EMBL/GenBank/DDBJ whole genome shotgun (WGS) entry which is preliminary data.</text>
</comment>
<dbReference type="EMBL" id="JBHMDM010000004">
    <property type="protein sequence ID" value="MFB9376854.1"/>
    <property type="molecule type" value="Genomic_DNA"/>
</dbReference>
<evidence type="ECO:0008006" key="3">
    <source>
        <dbReference type="Google" id="ProtNLM"/>
    </source>
</evidence>
<accession>A0ABV5LS17</accession>
<dbReference type="RefSeq" id="WP_380135644.1">
    <property type="nucleotide sequence ID" value="NZ_JBHLUI010000003.1"/>
</dbReference>
<reference evidence="1 2" key="1">
    <citation type="submission" date="2024-09" db="EMBL/GenBank/DDBJ databases">
        <authorList>
            <person name="Sun Q."/>
            <person name="Mori K."/>
        </authorList>
    </citation>
    <scope>NUCLEOTIDE SEQUENCE [LARGE SCALE GENOMIC DNA]</scope>
    <source>
        <strain evidence="1 2">TISTR 1856</strain>
    </source>
</reference>
<name>A0ABV5LS17_9ACTN</name>
<proteinExistence type="predicted"/>
<sequence length="428" mass="45367">MSSPFELTPAPDDPADLGRWALAELRPELEAWLDANGGLGEDVDAGSVVDVLAACVGAVLATRDGAAPVATGFTAAEVDDLKDRILPELAAAMTAELDDDAVGAAVAAEIEDDLALVWWHYLRYLAESGRWTGTEAELDAVLARLEPAEPELHQALAEAAVEVERVVEDTATTGSFPMVAARVLLARVGEGIDVPAEEDLTPEQVAEVLEDVEDRLPVLADDPAADGEPRRAEDVPWLRQVLLDLVDLDVLQLDAAGTRLTPGRRAALLDGPDDESRALRRSLVGRFVLQDPDSLDGGFAVSEAVVPTMLAAAAHGRPFGDDDLEHLVERVAQLGPLADAAADEVRDRLADLAVFGIVSAESPWTVEPGYLPAIATAAEELAGDVDELQEVLGAMPAEFDEGMVDAVADRLGLADDQRQQIKDILGEQ</sequence>